<dbReference type="EMBL" id="AEIG01000013">
    <property type="protein sequence ID" value="EGG30522.1"/>
    <property type="molecule type" value="Genomic_DNA"/>
</dbReference>
<accession>F3KZH5</accession>
<proteinExistence type="predicted"/>
<dbReference type="OrthoDB" id="9780793at2"/>
<dbReference type="RefSeq" id="WP_009574816.1">
    <property type="nucleotide sequence ID" value="NZ_AEIG01000013.1"/>
</dbReference>
<organism evidence="1 2">
    <name type="scientific">Aequoribacter fuscus</name>
    <dbReference type="NCBI Taxonomy" id="2518989"/>
    <lineage>
        <taxon>Bacteria</taxon>
        <taxon>Pseudomonadati</taxon>
        <taxon>Pseudomonadota</taxon>
        <taxon>Gammaproteobacteria</taxon>
        <taxon>Cellvibrionales</taxon>
        <taxon>Halieaceae</taxon>
        <taxon>Aequoribacter</taxon>
    </lineage>
</organism>
<dbReference type="GO" id="GO:0017004">
    <property type="term" value="P:cytochrome complex assembly"/>
    <property type="evidence" value="ECO:0007669"/>
    <property type="project" value="InterPro"/>
</dbReference>
<evidence type="ECO:0000313" key="2">
    <source>
        <dbReference type="Proteomes" id="UP000005615"/>
    </source>
</evidence>
<protein>
    <submittedName>
        <fullName evidence="1">CcsA-related protein</fullName>
    </submittedName>
</protein>
<evidence type="ECO:0000313" key="1">
    <source>
        <dbReference type="EMBL" id="EGG30522.1"/>
    </source>
</evidence>
<dbReference type="eggNOG" id="COG4137">
    <property type="taxonomic scope" value="Bacteria"/>
</dbReference>
<name>F3KZH5_9GAMM</name>
<gene>
    <name evidence="1" type="ORF">IMCC3088_367</name>
</gene>
<dbReference type="GO" id="GO:0005886">
    <property type="term" value="C:plasma membrane"/>
    <property type="evidence" value="ECO:0007669"/>
    <property type="project" value="TreeGrafter"/>
</dbReference>
<dbReference type="InterPro" id="IPR052372">
    <property type="entry name" value="YpjD/HemX"/>
</dbReference>
<sequence length="264" mass="28499">MTALIIALATATAYLVAAGHQLYYAPRHRGASSVLALSSGALAIMLHAYLVFGALQSHALAPLGFIEASSLAFLLTNVVAALLLVIRPLQTVLIGLFPLSALTVLVSVLAPSEIQATSLAPGVVIHIACSLSANALLAIAAMQAGLVALQDRQLRRHHNLGVTRWLPPLQKMERLLFELLWIGFAVLSLAIITGFVFLEDMLAQHVAHKTVFTISAWLVYASLLWGHHQQGWRSRTAVKLTLAGFSLILLAYFGSKFVLQWLLD</sequence>
<dbReference type="GO" id="GO:0020037">
    <property type="term" value="F:heme binding"/>
    <property type="evidence" value="ECO:0007669"/>
    <property type="project" value="InterPro"/>
</dbReference>
<dbReference type="PANTHER" id="PTHR38034:SF1">
    <property type="entry name" value="INNER MEMBRANE PROTEIN YPJD"/>
    <property type="match status" value="1"/>
</dbReference>
<dbReference type="AlphaFoldDB" id="F3KZH5"/>
<dbReference type="Proteomes" id="UP000005615">
    <property type="component" value="Unassembled WGS sequence"/>
</dbReference>
<dbReference type="InterPro" id="IPR002541">
    <property type="entry name" value="Cyt_c_assembly"/>
</dbReference>
<dbReference type="PANTHER" id="PTHR38034">
    <property type="entry name" value="INNER MEMBRANE PROTEIN YPJD"/>
    <property type="match status" value="1"/>
</dbReference>
<comment type="caution">
    <text evidence="1">The sequence shown here is derived from an EMBL/GenBank/DDBJ whole genome shotgun (WGS) entry which is preliminary data.</text>
</comment>
<keyword evidence="2" id="KW-1185">Reference proteome</keyword>
<reference evidence="1 2" key="1">
    <citation type="journal article" date="2011" name="J. Bacteriol.">
        <title>Genome sequence of strain IMCC3088, a proteorhodopsin-containing marine bacterium belonging to the OM60/NOR5 clade.</title>
        <authorList>
            <person name="Jang Y."/>
            <person name="Oh H.M."/>
            <person name="Kang I."/>
            <person name="Lee K."/>
            <person name="Yang S.J."/>
            <person name="Cho J.C."/>
        </authorList>
    </citation>
    <scope>NUCLEOTIDE SEQUENCE [LARGE SCALE GENOMIC DNA]</scope>
    <source>
        <strain evidence="1 2">IMCC3088</strain>
    </source>
</reference>
<dbReference type="STRING" id="2518989.IMCC3088_367"/>
<dbReference type="Pfam" id="PF01578">
    <property type="entry name" value="Cytochrom_C_asm"/>
    <property type="match status" value="1"/>
</dbReference>